<dbReference type="GO" id="GO:0003824">
    <property type="term" value="F:catalytic activity"/>
    <property type="evidence" value="ECO:0007669"/>
    <property type="project" value="UniProtKB-ARBA"/>
</dbReference>
<feature type="chain" id="PRO_5031558520" evidence="2">
    <location>
        <begin position="34"/>
        <end position="820"/>
    </location>
</feature>
<gene>
    <name evidence="4" type="ORF">H7993_16735</name>
</gene>
<dbReference type="AlphaFoldDB" id="A0A7X1G7P6"/>
<dbReference type="Gene3D" id="2.160.20.10">
    <property type="entry name" value="Single-stranded right-handed beta-helix, Pectin lyase-like"/>
    <property type="match status" value="1"/>
</dbReference>
<evidence type="ECO:0000256" key="2">
    <source>
        <dbReference type="SAM" id="SignalP"/>
    </source>
</evidence>
<keyword evidence="2" id="KW-0732">Signal</keyword>
<keyword evidence="5" id="KW-1185">Reference proteome</keyword>
<proteinExistence type="predicted"/>
<sequence>MPHTMEQLRHLTLRSLPLAIASALLVPCSPAWADGLTAFAGGETAPIINGQYKVPVIDIVAPNANGLSHNVYSEYNVGTQGVVLNNSLVAGKSEMAGELKANPQLGGMAASTILNEVVGHDRSNINGPQVVFGAAADYVLANPNGITLNGASLVNAPRATFVVGAATVQDGRLTTFDTQATDQLLRVDSGGVSNPAGSLALIAPSIVSSGPMAAGADIDLVLGSNVVDYASNGVIGSTRTTKLIDANLLGAMATDKRIRIVSSEEGAGIKMPGARLTAGQGIRIESAGDLTLHAPARAGKPQTPTELHGGAGEIHLAAGRQLNLGTARLASEADVRLLADGVRSQGAEINSGGLLKVNAASMVNTGSSRLQGGTVSLDISGKLADTGTEYTSTLGKIAIHADSHEMKAAMHKVQAGAATTSTAKAGSLSAAEGIDIRLTGSGRYEGTRIGTSQGAVQIDAGANLAFNPAHATLDRMGKDGAYQQRTASKARIDAPGDVILRASGDVQLNGVDIGTLDKPAGSLKVTAGGTLTSLAAVDKTTLKGGGESRRAEGLHSFGQRDESTQHQQGNQWQVKGDMALQAGARKARALHLQGVQADAASMKLAATAGGVYLESASDQRQSDRKQLSADASDPLKPALGLSYRNEQQQTQHNAQLRAATLRLDSQMDARLDGARLQADNLSGNVKGKLAITHRADSTQILGVEGRVVLAEGTAPGTMLNEVAALGGKWNSPVKEALAQQPNAGKGEVEQANFEFTRTDKTGVSEQSGMFSSEPMSLKVARGTTHAMAAGAHELQTSHKLATGNTGLEAVKRLYEQVRIR</sequence>
<dbReference type="InterPro" id="IPR025157">
    <property type="entry name" value="Hemagglutinin_rpt"/>
</dbReference>
<feature type="region of interest" description="Disordered" evidence="1">
    <location>
        <begin position="614"/>
        <end position="636"/>
    </location>
</feature>
<dbReference type="Pfam" id="PF13332">
    <property type="entry name" value="Fil_haemagg_2"/>
    <property type="match status" value="1"/>
</dbReference>
<feature type="domain" description="Filamentous haemagglutinin FhaB/tRNA nuclease CdiA-like TPS" evidence="3">
    <location>
        <begin position="51"/>
        <end position="171"/>
    </location>
</feature>
<reference evidence="4 5" key="1">
    <citation type="submission" date="2020-08" db="EMBL/GenBank/DDBJ databases">
        <title>Pseudomonas sp. nov.</title>
        <authorList>
            <person name="Gieschler S."/>
            <person name="Fiedler G."/>
            <person name="Brinks E."/>
            <person name="Boehnlein C."/>
            <person name="Franz C.M.A.P."/>
            <person name="Kabisch J."/>
        </authorList>
    </citation>
    <scope>NUCLEOTIDE SEQUENCE [LARGE SCALE GENOMIC DNA]</scope>
    <source>
        <strain evidence="4 5">MBT-2</strain>
    </source>
</reference>
<dbReference type="InterPro" id="IPR012334">
    <property type="entry name" value="Pectin_lyas_fold"/>
</dbReference>
<dbReference type="Proteomes" id="UP000546173">
    <property type="component" value="Unassembled WGS sequence"/>
</dbReference>
<dbReference type="InterPro" id="IPR011050">
    <property type="entry name" value="Pectin_lyase_fold/virulence"/>
</dbReference>
<dbReference type="SUPFAM" id="SSF51126">
    <property type="entry name" value="Pectin lyase-like"/>
    <property type="match status" value="1"/>
</dbReference>
<evidence type="ECO:0000313" key="4">
    <source>
        <dbReference type="EMBL" id="MBC2680045.1"/>
    </source>
</evidence>
<protein>
    <submittedName>
        <fullName evidence="4">Hemagglutinin repeat-containing protein</fullName>
    </submittedName>
</protein>
<dbReference type="RefSeq" id="WP_185795051.1">
    <property type="nucleotide sequence ID" value="NZ_JACMYH010000005.1"/>
</dbReference>
<dbReference type="Pfam" id="PF05860">
    <property type="entry name" value="TPS"/>
    <property type="match status" value="1"/>
</dbReference>
<name>A0A7X1G7P6_9PSED</name>
<accession>A0A7X1G7P6</accession>
<evidence type="ECO:0000313" key="5">
    <source>
        <dbReference type="Proteomes" id="UP000546173"/>
    </source>
</evidence>
<evidence type="ECO:0000256" key="1">
    <source>
        <dbReference type="SAM" id="MobiDB-lite"/>
    </source>
</evidence>
<feature type="signal peptide" evidence="2">
    <location>
        <begin position="1"/>
        <end position="33"/>
    </location>
</feature>
<feature type="compositionally biased region" description="Basic and acidic residues" evidence="1">
    <location>
        <begin position="546"/>
        <end position="564"/>
    </location>
</feature>
<dbReference type="NCBIfam" id="TIGR01901">
    <property type="entry name" value="adhes_NPXG"/>
    <property type="match status" value="1"/>
</dbReference>
<feature type="region of interest" description="Disordered" evidence="1">
    <location>
        <begin position="542"/>
        <end position="572"/>
    </location>
</feature>
<evidence type="ECO:0000259" key="3">
    <source>
        <dbReference type="SMART" id="SM00912"/>
    </source>
</evidence>
<dbReference type="InterPro" id="IPR008638">
    <property type="entry name" value="FhaB/CdiA-like_TPS"/>
</dbReference>
<dbReference type="SMART" id="SM00912">
    <property type="entry name" value="Haemagg_act"/>
    <property type="match status" value="1"/>
</dbReference>
<comment type="caution">
    <text evidence="4">The sequence shown here is derived from an EMBL/GenBank/DDBJ whole genome shotgun (WGS) entry which is preliminary data.</text>
</comment>
<dbReference type="EMBL" id="JACMYH010000005">
    <property type="protein sequence ID" value="MBC2680045.1"/>
    <property type="molecule type" value="Genomic_DNA"/>
</dbReference>
<organism evidence="4 5">
    <name type="scientific">Pseudomonas baltica</name>
    <dbReference type="NCBI Taxonomy" id="2762576"/>
    <lineage>
        <taxon>Bacteria</taxon>
        <taxon>Pseudomonadati</taxon>
        <taxon>Pseudomonadota</taxon>
        <taxon>Gammaproteobacteria</taxon>
        <taxon>Pseudomonadales</taxon>
        <taxon>Pseudomonadaceae</taxon>
        <taxon>Pseudomonas</taxon>
    </lineage>
</organism>